<evidence type="ECO:0000313" key="7">
    <source>
        <dbReference type="EMBL" id="PXW76380.1"/>
    </source>
</evidence>
<name>A0A2V3V4G8_9SPHN</name>
<protein>
    <recommendedName>
        <fullName evidence="5 6">Dephospho-CoA kinase</fullName>
        <ecNumber evidence="5 6">2.7.1.24</ecNumber>
    </recommendedName>
    <alternativeName>
        <fullName evidence="5">Dephosphocoenzyme A kinase</fullName>
    </alternativeName>
</protein>
<dbReference type="SUPFAM" id="SSF52540">
    <property type="entry name" value="P-loop containing nucleoside triphosphate hydrolases"/>
    <property type="match status" value="1"/>
</dbReference>
<evidence type="ECO:0000313" key="8">
    <source>
        <dbReference type="Proteomes" id="UP000248014"/>
    </source>
</evidence>
<evidence type="ECO:0000256" key="2">
    <source>
        <dbReference type="ARBA" id="ARBA00022741"/>
    </source>
</evidence>
<dbReference type="PROSITE" id="PS51219">
    <property type="entry name" value="DPCK"/>
    <property type="match status" value="1"/>
</dbReference>
<keyword evidence="3 5" id="KW-0067">ATP-binding</keyword>
<dbReference type="EC" id="2.7.1.24" evidence="5 6"/>
<comment type="similarity">
    <text evidence="1 5">Belongs to the CoaE family.</text>
</comment>
<keyword evidence="5 7" id="KW-0418">Kinase</keyword>
<evidence type="ECO:0000256" key="1">
    <source>
        <dbReference type="ARBA" id="ARBA00009018"/>
    </source>
</evidence>
<dbReference type="Proteomes" id="UP000248014">
    <property type="component" value="Unassembled WGS sequence"/>
</dbReference>
<comment type="subcellular location">
    <subcellularLocation>
        <location evidence="5">Cytoplasm</location>
    </subcellularLocation>
</comment>
<feature type="binding site" evidence="5">
    <location>
        <begin position="26"/>
        <end position="31"/>
    </location>
    <ligand>
        <name>ATP</name>
        <dbReference type="ChEBI" id="CHEBI:30616"/>
    </ligand>
</feature>
<comment type="catalytic activity">
    <reaction evidence="5">
        <text>3'-dephospho-CoA + ATP = ADP + CoA + H(+)</text>
        <dbReference type="Rhea" id="RHEA:18245"/>
        <dbReference type="ChEBI" id="CHEBI:15378"/>
        <dbReference type="ChEBI" id="CHEBI:30616"/>
        <dbReference type="ChEBI" id="CHEBI:57287"/>
        <dbReference type="ChEBI" id="CHEBI:57328"/>
        <dbReference type="ChEBI" id="CHEBI:456216"/>
        <dbReference type="EC" id="2.7.1.24"/>
    </reaction>
</comment>
<dbReference type="GO" id="GO:0005524">
    <property type="term" value="F:ATP binding"/>
    <property type="evidence" value="ECO:0007669"/>
    <property type="project" value="UniProtKB-UniRule"/>
</dbReference>
<dbReference type="RefSeq" id="WP_208625166.1">
    <property type="nucleotide sequence ID" value="NZ_QJJM01000005.1"/>
</dbReference>
<comment type="pathway">
    <text evidence="5">Cofactor biosynthesis; coenzyme A biosynthesis; CoA from (R)-pantothenate: step 5/5.</text>
</comment>
<keyword evidence="5" id="KW-0963">Cytoplasm</keyword>
<keyword evidence="4 5" id="KW-0173">Coenzyme A biosynthesis</keyword>
<dbReference type="GO" id="GO:0005737">
    <property type="term" value="C:cytoplasm"/>
    <property type="evidence" value="ECO:0007669"/>
    <property type="project" value="UniProtKB-SubCell"/>
</dbReference>
<dbReference type="InterPro" id="IPR027417">
    <property type="entry name" value="P-loop_NTPase"/>
</dbReference>
<dbReference type="GO" id="GO:0004140">
    <property type="term" value="F:dephospho-CoA kinase activity"/>
    <property type="evidence" value="ECO:0007669"/>
    <property type="project" value="UniProtKB-UniRule"/>
</dbReference>
<dbReference type="CDD" id="cd02022">
    <property type="entry name" value="DPCK"/>
    <property type="match status" value="1"/>
</dbReference>
<dbReference type="InterPro" id="IPR001977">
    <property type="entry name" value="Depp_CoAkinase"/>
</dbReference>
<dbReference type="PANTHER" id="PTHR10695:SF46">
    <property type="entry name" value="BIFUNCTIONAL COENZYME A SYNTHASE-RELATED"/>
    <property type="match status" value="1"/>
</dbReference>
<dbReference type="Pfam" id="PF01121">
    <property type="entry name" value="CoaE"/>
    <property type="match status" value="1"/>
</dbReference>
<evidence type="ECO:0000256" key="5">
    <source>
        <dbReference type="HAMAP-Rule" id="MF_00376"/>
    </source>
</evidence>
<sequence length="212" mass="23037">MMAPIKRLPPHHRHRPMVLGLTGSIGMGKSAVAKMLRSEGVPVFDADAEVHVLQGPGGALLAQIEAAFPGTTGPQGVDRARLGAAVFGNPVALKRLENIVHPAVARSRAAFVRANRSRRIIVFDIPLLFEKGGTQNVDGIVVVSAALWQQRKRVLARPGMTAARLRHIRHLQMADHHKRAHADWVIPTGGTKLATRQAVRRLLQNLRSALAH</sequence>
<dbReference type="GO" id="GO:0015937">
    <property type="term" value="P:coenzyme A biosynthetic process"/>
    <property type="evidence" value="ECO:0007669"/>
    <property type="project" value="UniProtKB-UniRule"/>
</dbReference>
<organism evidence="7 8">
    <name type="scientific">Blastomonas natatoria</name>
    <dbReference type="NCBI Taxonomy" id="34015"/>
    <lineage>
        <taxon>Bacteria</taxon>
        <taxon>Pseudomonadati</taxon>
        <taxon>Pseudomonadota</taxon>
        <taxon>Alphaproteobacteria</taxon>
        <taxon>Sphingomonadales</taxon>
        <taxon>Sphingomonadaceae</taxon>
        <taxon>Blastomonas</taxon>
    </lineage>
</organism>
<keyword evidence="2 5" id="KW-0547">Nucleotide-binding</keyword>
<dbReference type="EMBL" id="QJJM01000005">
    <property type="protein sequence ID" value="PXW76380.1"/>
    <property type="molecule type" value="Genomic_DNA"/>
</dbReference>
<dbReference type="HAMAP" id="MF_00376">
    <property type="entry name" value="Dephospho_CoA_kinase"/>
    <property type="match status" value="1"/>
</dbReference>
<dbReference type="AlphaFoldDB" id="A0A2V3V4G8"/>
<proteinExistence type="inferred from homology"/>
<accession>A0A2V3V4G8</accession>
<dbReference type="PANTHER" id="PTHR10695">
    <property type="entry name" value="DEPHOSPHO-COA KINASE-RELATED"/>
    <property type="match status" value="1"/>
</dbReference>
<comment type="caution">
    <text evidence="7">The sequence shown here is derived from an EMBL/GenBank/DDBJ whole genome shotgun (WGS) entry which is preliminary data.</text>
</comment>
<evidence type="ECO:0000256" key="4">
    <source>
        <dbReference type="ARBA" id="ARBA00022993"/>
    </source>
</evidence>
<dbReference type="UniPathway" id="UPA00241">
    <property type="reaction ID" value="UER00356"/>
</dbReference>
<dbReference type="Gene3D" id="3.40.50.300">
    <property type="entry name" value="P-loop containing nucleotide triphosphate hydrolases"/>
    <property type="match status" value="1"/>
</dbReference>
<reference evidence="7 8" key="1">
    <citation type="submission" date="2018-05" db="EMBL/GenBank/DDBJ databases">
        <title>Genomic Encyclopedia of Type Strains, Phase IV (KMG-IV): sequencing the most valuable type-strain genomes for metagenomic binning, comparative biology and taxonomic classification.</title>
        <authorList>
            <person name="Goeker M."/>
        </authorList>
    </citation>
    <scope>NUCLEOTIDE SEQUENCE [LARGE SCALE GENOMIC DNA]</scope>
    <source>
        <strain evidence="7 8">DSM 3183</strain>
    </source>
</reference>
<keyword evidence="8" id="KW-1185">Reference proteome</keyword>
<keyword evidence="5" id="KW-0808">Transferase</keyword>
<gene>
    <name evidence="5" type="primary">coaE</name>
    <name evidence="7" type="ORF">C7451_105153</name>
</gene>
<evidence type="ECO:0000256" key="6">
    <source>
        <dbReference type="NCBIfam" id="TIGR00152"/>
    </source>
</evidence>
<dbReference type="NCBIfam" id="TIGR00152">
    <property type="entry name" value="dephospho-CoA kinase"/>
    <property type="match status" value="1"/>
</dbReference>
<evidence type="ECO:0000256" key="3">
    <source>
        <dbReference type="ARBA" id="ARBA00022840"/>
    </source>
</evidence>
<comment type="function">
    <text evidence="5">Catalyzes the phosphorylation of the 3'-hydroxyl group of dephosphocoenzyme A to form coenzyme A.</text>
</comment>